<evidence type="ECO:0000256" key="1">
    <source>
        <dbReference type="SAM" id="Phobius"/>
    </source>
</evidence>
<feature type="transmembrane region" description="Helical" evidence="1">
    <location>
        <begin position="100"/>
        <end position="118"/>
    </location>
</feature>
<sequence length="132" mass="15624">LTVRLTSMIVDLQRKNQDLEMKVEMMSKAALNGYGDDSNNYHRADQKKPSKKKPHIFCDICDCFHLHNTEDPLYSMHHGSLSEEWPHCEIGEIHSTFICIYFLQKYIHCVFLLIFLLYKKENTYNNHQEVTD</sequence>
<keyword evidence="1" id="KW-0472">Membrane</keyword>
<evidence type="ECO:0000313" key="2">
    <source>
        <dbReference type="Ensembl" id="ENSMMMP00000016672.1"/>
    </source>
</evidence>
<keyword evidence="3" id="KW-1185">Reference proteome</keyword>
<proteinExistence type="predicted"/>
<dbReference type="GeneTree" id="ENSGT00940000155122"/>
<reference evidence="2" key="1">
    <citation type="submission" date="2025-08" db="UniProtKB">
        <authorList>
            <consortium name="Ensembl"/>
        </authorList>
    </citation>
    <scope>IDENTIFICATION</scope>
</reference>
<evidence type="ECO:0000313" key="3">
    <source>
        <dbReference type="Proteomes" id="UP000694407"/>
    </source>
</evidence>
<keyword evidence="1" id="KW-0812">Transmembrane</keyword>
<name>A0A8C5ZLS9_MARMA</name>
<reference evidence="2" key="2">
    <citation type="submission" date="2025-09" db="UniProtKB">
        <authorList>
            <consortium name="Ensembl"/>
        </authorList>
    </citation>
    <scope>IDENTIFICATION</scope>
</reference>
<dbReference type="Ensembl" id="ENSMMMT00000018986.1">
    <property type="protein sequence ID" value="ENSMMMP00000016672.1"/>
    <property type="gene ID" value="ENSMMMG00000014835.1"/>
</dbReference>
<protein>
    <submittedName>
        <fullName evidence="2">Uncharacterized protein</fullName>
    </submittedName>
</protein>
<accession>A0A8C5ZLS9</accession>
<keyword evidence="1" id="KW-1133">Transmembrane helix</keyword>
<dbReference type="Proteomes" id="UP000694407">
    <property type="component" value="Unplaced"/>
</dbReference>
<organism evidence="2 3">
    <name type="scientific">Marmota marmota marmota</name>
    <name type="common">Alpine marmot</name>
    <dbReference type="NCBI Taxonomy" id="9994"/>
    <lineage>
        <taxon>Eukaryota</taxon>
        <taxon>Metazoa</taxon>
        <taxon>Chordata</taxon>
        <taxon>Craniata</taxon>
        <taxon>Vertebrata</taxon>
        <taxon>Euteleostomi</taxon>
        <taxon>Mammalia</taxon>
        <taxon>Eutheria</taxon>
        <taxon>Euarchontoglires</taxon>
        <taxon>Glires</taxon>
        <taxon>Rodentia</taxon>
        <taxon>Sciuromorpha</taxon>
        <taxon>Sciuridae</taxon>
        <taxon>Xerinae</taxon>
        <taxon>Marmotini</taxon>
        <taxon>Marmota</taxon>
    </lineage>
</organism>
<dbReference type="AlphaFoldDB" id="A0A8C5ZLS9"/>